<protein>
    <recommendedName>
        <fullName evidence="4">Prepilin-type N-terminal cleavage/methylation domain-containing protein</fullName>
    </recommendedName>
</protein>
<evidence type="ECO:0000313" key="2">
    <source>
        <dbReference type="EMBL" id="OGI77729.1"/>
    </source>
</evidence>
<proteinExistence type="predicted"/>
<evidence type="ECO:0000313" key="3">
    <source>
        <dbReference type="Proteomes" id="UP000178374"/>
    </source>
</evidence>
<gene>
    <name evidence="2" type="ORF">A3B85_03140</name>
</gene>
<feature type="transmembrane region" description="Helical" evidence="1">
    <location>
        <begin position="12"/>
        <end position="36"/>
    </location>
</feature>
<dbReference type="STRING" id="1801750.A3B85_03140"/>
<organism evidence="2 3">
    <name type="scientific">Candidatus Nomurabacteria bacterium RIFCSPHIGHO2_02_FULL_37_13</name>
    <dbReference type="NCBI Taxonomy" id="1801750"/>
    <lineage>
        <taxon>Bacteria</taxon>
        <taxon>Candidatus Nomuraibacteriota</taxon>
    </lineage>
</organism>
<accession>A0A1F6W745</accession>
<keyword evidence="1" id="KW-0812">Transmembrane</keyword>
<dbReference type="InterPro" id="IPR012902">
    <property type="entry name" value="N_methyl_site"/>
</dbReference>
<dbReference type="Pfam" id="PF07963">
    <property type="entry name" value="N_methyl"/>
    <property type="match status" value="1"/>
</dbReference>
<dbReference type="AlphaFoldDB" id="A0A1F6W745"/>
<keyword evidence="1" id="KW-0472">Membrane</keyword>
<reference evidence="2 3" key="1">
    <citation type="journal article" date="2016" name="Nat. Commun.">
        <title>Thousands of microbial genomes shed light on interconnected biogeochemical processes in an aquifer system.</title>
        <authorList>
            <person name="Anantharaman K."/>
            <person name="Brown C.T."/>
            <person name="Hug L.A."/>
            <person name="Sharon I."/>
            <person name="Castelle C.J."/>
            <person name="Probst A.J."/>
            <person name="Thomas B.C."/>
            <person name="Singh A."/>
            <person name="Wilkins M.J."/>
            <person name="Karaoz U."/>
            <person name="Brodie E.L."/>
            <person name="Williams K.H."/>
            <person name="Hubbard S.S."/>
            <person name="Banfield J.F."/>
        </authorList>
    </citation>
    <scope>NUCLEOTIDE SEQUENCE [LARGE SCALE GENOMIC DNA]</scope>
</reference>
<keyword evidence="1" id="KW-1133">Transmembrane helix</keyword>
<dbReference type="EMBL" id="MFUA01000002">
    <property type="protein sequence ID" value="OGI77729.1"/>
    <property type="molecule type" value="Genomic_DNA"/>
</dbReference>
<sequence length="166" mass="18368">MENKIRKIKGGYTLVEMLFYIALFSVLALAIITSLISMTKAFRVTTAQADLVQSSAVMERISREIRQAYEIISISANDLKLNAKDESDNNKTVEFLLFGSNLQLIENNVFTGDLNSSNIQITALSFTEITTPAGKAVKASLSVKSVRDATGRIENFYNTVVLRGDY</sequence>
<dbReference type="SUPFAM" id="SSF54523">
    <property type="entry name" value="Pili subunits"/>
    <property type="match status" value="1"/>
</dbReference>
<comment type="caution">
    <text evidence="2">The sequence shown here is derived from an EMBL/GenBank/DDBJ whole genome shotgun (WGS) entry which is preliminary data.</text>
</comment>
<dbReference type="InterPro" id="IPR045584">
    <property type="entry name" value="Pilin-like"/>
</dbReference>
<dbReference type="Proteomes" id="UP000178374">
    <property type="component" value="Unassembled WGS sequence"/>
</dbReference>
<evidence type="ECO:0008006" key="4">
    <source>
        <dbReference type="Google" id="ProtNLM"/>
    </source>
</evidence>
<evidence type="ECO:0000256" key="1">
    <source>
        <dbReference type="SAM" id="Phobius"/>
    </source>
</evidence>
<name>A0A1F6W745_9BACT</name>